<dbReference type="PROSITE" id="PS00455">
    <property type="entry name" value="AMP_BINDING"/>
    <property type="match status" value="2"/>
</dbReference>
<name>A0AAW9SE51_9BACT</name>
<dbReference type="Gene3D" id="3.30.300.30">
    <property type="match status" value="2"/>
</dbReference>
<protein>
    <submittedName>
        <fullName evidence="5">Amino acid adenylation domain-containing protein</fullName>
    </submittedName>
</protein>
<dbReference type="InterPro" id="IPR023213">
    <property type="entry name" value="CAT-like_dom_sf"/>
</dbReference>
<dbReference type="RefSeq" id="WP_346824441.1">
    <property type="nucleotide sequence ID" value="NZ_JBDKWZ010000025.1"/>
</dbReference>
<dbReference type="InterPro" id="IPR042099">
    <property type="entry name" value="ANL_N_sf"/>
</dbReference>
<gene>
    <name evidence="5" type="ORF">AAG747_27350</name>
</gene>
<comment type="cofactor">
    <cofactor evidence="1">
        <name>pantetheine 4'-phosphate</name>
        <dbReference type="ChEBI" id="CHEBI:47942"/>
    </cofactor>
</comment>
<dbReference type="NCBIfam" id="NF003417">
    <property type="entry name" value="PRK04813.1"/>
    <property type="match status" value="2"/>
</dbReference>
<dbReference type="InterPro" id="IPR009081">
    <property type="entry name" value="PP-bd_ACP"/>
</dbReference>
<dbReference type="GO" id="GO:0003824">
    <property type="term" value="F:catalytic activity"/>
    <property type="evidence" value="ECO:0007669"/>
    <property type="project" value="InterPro"/>
</dbReference>
<evidence type="ECO:0000313" key="5">
    <source>
        <dbReference type="EMBL" id="MEN7551662.1"/>
    </source>
</evidence>
<dbReference type="InterPro" id="IPR041464">
    <property type="entry name" value="TubC_N"/>
</dbReference>
<dbReference type="GO" id="GO:0044550">
    <property type="term" value="P:secondary metabolite biosynthetic process"/>
    <property type="evidence" value="ECO:0007669"/>
    <property type="project" value="TreeGrafter"/>
</dbReference>
<proteinExistence type="predicted"/>
<dbReference type="PROSITE" id="PS50075">
    <property type="entry name" value="CARRIER"/>
    <property type="match status" value="2"/>
</dbReference>
<dbReference type="InterPro" id="IPR001242">
    <property type="entry name" value="Condensation_dom"/>
</dbReference>
<dbReference type="Gene3D" id="3.30.559.30">
    <property type="entry name" value="Nonribosomal peptide synthetase, condensation domain"/>
    <property type="match status" value="3"/>
</dbReference>
<dbReference type="PANTHER" id="PTHR45527:SF1">
    <property type="entry name" value="FATTY ACID SYNTHASE"/>
    <property type="match status" value="1"/>
</dbReference>
<feature type="domain" description="Carrier" evidence="4">
    <location>
        <begin position="1010"/>
        <end position="1086"/>
    </location>
</feature>
<dbReference type="GO" id="GO:0043041">
    <property type="term" value="P:amino acid activation for nonribosomal peptide biosynthetic process"/>
    <property type="evidence" value="ECO:0007669"/>
    <property type="project" value="TreeGrafter"/>
</dbReference>
<dbReference type="EMBL" id="JBDKWZ010000025">
    <property type="protein sequence ID" value="MEN7551662.1"/>
    <property type="molecule type" value="Genomic_DNA"/>
</dbReference>
<dbReference type="Pfam" id="PF00550">
    <property type="entry name" value="PP-binding"/>
    <property type="match status" value="2"/>
</dbReference>
<evidence type="ECO:0000256" key="1">
    <source>
        <dbReference type="ARBA" id="ARBA00001957"/>
    </source>
</evidence>
<keyword evidence="6" id="KW-1185">Reference proteome</keyword>
<dbReference type="InterPro" id="IPR020459">
    <property type="entry name" value="AMP-binding"/>
</dbReference>
<dbReference type="SUPFAM" id="SSF47336">
    <property type="entry name" value="ACP-like"/>
    <property type="match status" value="2"/>
</dbReference>
<dbReference type="InterPro" id="IPR020845">
    <property type="entry name" value="AMP-binding_CS"/>
</dbReference>
<comment type="caution">
    <text evidence="5">The sequence shown here is derived from an EMBL/GenBank/DDBJ whole genome shotgun (WGS) entry which is preliminary data.</text>
</comment>
<dbReference type="PANTHER" id="PTHR45527">
    <property type="entry name" value="NONRIBOSOMAL PEPTIDE SYNTHETASE"/>
    <property type="match status" value="1"/>
</dbReference>
<dbReference type="Gene3D" id="3.40.50.980">
    <property type="match status" value="2"/>
</dbReference>
<organism evidence="5 6">
    <name type="scientific">Rapidithrix thailandica</name>
    <dbReference type="NCBI Taxonomy" id="413964"/>
    <lineage>
        <taxon>Bacteria</taxon>
        <taxon>Pseudomonadati</taxon>
        <taxon>Bacteroidota</taxon>
        <taxon>Cytophagia</taxon>
        <taxon>Cytophagales</taxon>
        <taxon>Flammeovirgaceae</taxon>
        <taxon>Rapidithrix</taxon>
    </lineage>
</organism>
<dbReference type="Gene3D" id="1.10.1200.10">
    <property type="entry name" value="ACP-like"/>
    <property type="match status" value="2"/>
</dbReference>
<dbReference type="FunFam" id="3.40.50.980:FF:000001">
    <property type="entry name" value="Non-ribosomal peptide synthetase"/>
    <property type="match status" value="1"/>
</dbReference>
<evidence type="ECO:0000256" key="2">
    <source>
        <dbReference type="ARBA" id="ARBA00022450"/>
    </source>
</evidence>
<dbReference type="CDD" id="cd12117">
    <property type="entry name" value="A_NRPS_Srf_like"/>
    <property type="match status" value="1"/>
</dbReference>
<dbReference type="Pfam" id="PF13193">
    <property type="entry name" value="AMP-binding_C"/>
    <property type="match status" value="2"/>
</dbReference>
<evidence type="ECO:0000259" key="4">
    <source>
        <dbReference type="PROSITE" id="PS50075"/>
    </source>
</evidence>
<reference evidence="5 6" key="1">
    <citation type="submission" date="2024-04" db="EMBL/GenBank/DDBJ databases">
        <title>Novel genus in family Flammeovirgaceae.</title>
        <authorList>
            <person name="Nguyen T.H."/>
            <person name="Vuong T.Q."/>
            <person name="Le H."/>
            <person name="Kim S.-G."/>
        </authorList>
    </citation>
    <scope>NUCLEOTIDE SEQUENCE [LARGE SCALE GENOMIC DNA]</scope>
    <source>
        <strain evidence="5 6">JCM 23209</strain>
    </source>
</reference>
<dbReference type="CDD" id="cd19531">
    <property type="entry name" value="LCL_NRPS-like"/>
    <property type="match status" value="2"/>
</dbReference>
<dbReference type="Pfam" id="PF00668">
    <property type="entry name" value="Condensation"/>
    <property type="match status" value="3"/>
</dbReference>
<keyword evidence="3" id="KW-0597">Phosphoprotein</keyword>
<evidence type="ECO:0000256" key="3">
    <source>
        <dbReference type="ARBA" id="ARBA00022553"/>
    </source>
</evidence>
<accession>A0AAW9SE51</accession>
<dbReference type="Gene3D" id="1.10.10.1830">
    <property type="entry name" value="Non-ribosomal peptide synthase, adenylation domain"/>
    <property type="match status" value="1"/>
</dbReference>
<dbReference type="InterPro" id="IPR025110">
    <property type="entry name" value="AMP-bd_C"/>
</dbReference>
<sequence length="2602" mass="297751">MEILQLVKKLKNAGVRLQVVGDNLKVQATKGVISPELIQEVRKHKAGLLSILSAESPKDTIPKASKQQDYPLSVAQEGIWALSQDMAGSQAYHMPIVLRLHRKIHSHILEEALQHMVERHEILRTSFPELASGEPRQKIEDINIHLSVENLGALRQDRLKEIIQKESMRPFHLDKAPLFRGTLLQLDRQESVLLITFHHLITDGLSIDIFKKELLLTYQFLQHREKPKLPELHYQYTDFAVWQKKCERSRSYENALAYWKDKLSGDLPVIDLKPEVKRPPLKTYQGSKIQWTLSTNLWRSLKSWAQGQGITPFPVLLAALNSLIYRYTGNKDILLGTVVGGRENEAWQQLIGLFLNTLPLRSHIEEEDNFEALTRRQNTILQEALSHQEVPFARIVEALPYKPNPSRSALFDIMVIYNEYEPSEEDYSQTLQYEVLKDDLRTTAQFDLTFSFHAHERLDLTIEFATDIYDKKFIKQFGEHLHTFLEKGIRQPATKLTEIVYLPDHEIKQLLYDFNSTYRPYNLNQSLVTLIRETVTKSSEKTALISEQRQLTYREFWQEAEILSTYLRQQHGIGHGKTVAVQVSRTEMLPVSLFAVWHSGAAYLPLDLAYPEERTRYILEDSDCDLLVTDEWLQHFRENRHKVSRLLPPETRVDDLAYVIYTSGSTGKPKGVMLSHKNVSAFVQWALEEFESSSFEILYASTSHCFDLSIFEFFYTLASGKTIRMLPSGLHIQDAIAKDKKVLINTVPSVVQHLLKEPDFPWEHVSTLNMAGEPVPTQFKELLDYKHIEVRNLYGPSETTTYSTCYRFSEQENNIPIGKPIANTRIYILDEQKALVPAGVNGEIFIAGSGLTTGYCNQPGLTAQRYLPDPFYPGEKMYMTGDIGRWDTSGLLHYVGRKDHQIKLRGFRIELGEIEQVLERHKQVEKAIVMLKQSRKKGPQLIAWIKASPKPEINEFKQFIWKFLPSYMTPGVFQFIDTFPLTPNGKTDRAALTWKEDQTETPSALEECIPPRNDLEKKIHQLWQEVLGQQVAIGITHNFFEQGGNSLHAARLASLLKRHMGFQQGIRFVFKYNTIAEQAAFLAKAVTSQEEVIPRVPKQTHYRLSAFQERIYVLCKEGGEAYHIPGGLELKGPLDKEALQGSFRYLIDKHELFRSVFEKNKYGEPVRRTLDSESTHFKLSELTMNSSAEITHYLHQIATQPFDLANDLPLRFTLVSVSEKHHYLLYCLHHIVADGWSLHIMVRDLMDTYTQLLQGKNPDHTPLPFQFQDFLAWHEQQTLEEAEQYWKQQLAAPLPVLDIPIDHRRPQEKTFHGDSKHLSIPSKVVTALNSLCLLHNTTLFTALLTSIRTLLYRYTHQQDSILGTVMGGREHPDMENQIGPYLNTLPLRNRLTEELSFEEQLKAEHQVILDAMSHQGFPLAKMLDFPWVEYDPARSPLFDIMVVYQNQEQLGLSGNLNHFTSASGLEIATLEDHENRTSQMDMSFIFTDQPEGLSLSLVYNTDIYPENFIKRMLANYEVLIESILQNPQVPIRHLNMLNGQEIRQQLIDFNAVETEFPKTSLVALFEKQVVKSADRIAISDHQRTLRYSELNAEINQLAHFLQSHHIKPNHKVCIQMKRSADMVIAALAVIKCGAAYVPIAIDYPEDRKKLILQDCDCQMVLDDATYAQFRKSQTHYNITNPTPVSTPASTAYIIYTSGSTGTPKGVAVAHRNVVPLIKNTNFVNIQPEDTLLQWSSFAFDGAVWDLFGTLLNGAHLVMITEEEVASVERLKAKIETHQVSLLFITTALFNVIVDTDLSTFKSLRKLLFGGELVSVDHVQRALDYLGSGIMHHMYGPTETTVYTTAHAIDSLPSDGLTIPIGGPLSNTTAYILDTNQQLLPQGAIGEICIGGDGLSLGYLNDLAKTRDKFVPHPFIPGEKLYRSGDLGRWQEQGGIAFIGRIDHQVKIRGHRIELAEIEFYLSQVPEIEKQIVDVKIDAMGDKFLCAFLVSPQNPPTEESLRKHLHQFLPDYMIPDCFIVLNALPLTSNGKVDRKQLPLPKRTPAQNLVAPATETEEQVLQLWKDLLGDKPISVTRRFAELGGHSLKATRLAAEIRKKLNVEIPLVQLLYSNIREQAKLIETTEKSSHIEIPSYPAQEHYPLSLEQTGIVLADILQKKGKEYSINGGIRLRGKLDHALFKKAFLELFEQHHALKTVFRTNEAGEIMQFPLKNIDPSEAYTYANVSDRKDMHERLTETATNEFLKQPLDLEKGPLFRLVLIQIAEEEYVMIYFLHHAIADGWSLQVLREHLLQNYVNLKNGSMDKPERPIQYTDYALWQKEQIAQGLYQVHKTYWENQFKMEPQFVKISDKTENPLGASGSGWVTVETDEALYKKLRAKALAMQTSMFSLVYGAINLLIYSYTGQTDITLPSPFAGRAHASLSKVIGCFADHVLLRAHLQANNTLHETLAQINRMISQAYHYQAYPVALLHHYLQETHQTDLSQLNNIAVNFHNLDVTDQEKDTYLLEQTGLRVEDYQAGAFYAKYDLNLVFREEANQLIIRAEYKRELYSRQFVEEMTERLKDILRHILQTPQITLRTLKANYQPKELQGIIQQATQAMDDTF</sequence>
<dbReference type="InterPro" id="IPR045851">
    <property type="entry name" value="AMP-bd_C_sf"/>
</dbReference>
<dbReference type="Proteomes" id="UP001403385">
    <property type="component" value="Unassembled WGS sequence"/>
</dbReference>
<feature type="domain" description="Carrier" evidence="4">
    <location>
        <begin position="2049"/>
        <end position="2126"/>
    </location>
</feature>
<dbReference type="Gene3D" id="3.40.50.12780">
    <property type="entry name" value="N-terminal domain of ligase-like"/>
    <property type="match status" value="1"/>
</dbReference>
<keyword evidence="2" id="KW-0596">Phosphopantetheine</keyword>
<dbReference type="SUPFAM" id="SSF52777">
    <property type="entry name" value="CoA-dependent acyltransferases"/>
    <property type="match status" value="6"/>
</dbReference>
<dbReference type="GO" id="GO:0031177">
    <property type="term" value="F:phosphopantetheine binding"/>
    <property type="evidence" value="ECO:0007669"/>
    <property type="project" value="TreeGrafter"/>
</dbReference>
<dbReference type="SUPFAM" id="SSF56801">
    <property type="entry name" value="Acetyl-CoA synthetase-like"/>
    <property type="match status" value="2"/>
</dbReference>
<dbReference type="GO" id="GO:0005829">
    <property type="term" value="C:cytosol"/>
    <property type="evidence" value="ECO:0007669"/>
    <property type="project" value="TreeGrafter"/>
</dbReference>
<dbReference type="InterPro" id="IPR010071">
    <property type="entry name" value="AA_adenyl_dom"/>
</dbReference>
<dbReference type="Gene3D" id="3.30.559.10">
    <property type="entry name" value="Chloramphenicol acetyltransferase-like domain"/>
    <property type="match status" value="3"/>
</dbReference>
<evidence type="ECO:0000313" key="6">
    <source>
        <dbReference type="Proteomes" id="UP001403385"/>
    </source>
</evidence>
<dbReference type="InterPro" id="IPR036736">
    <property type="entry name" value="ACP-like_sf"/>
</dbReference>
<dbReference type="PROSITE" id="PS00012">
    <property type="entry name" value="PHOSPHOPANTETHEINE"/>
    <property type="match status" value="1"/>
</dbReference>
<dbReference type="PRINTS" id="PR00154">
    <property type="entry name" value="AMPBINDING"/>
</dbReference>
<dbReference type="Pfam" id="PF00501">
    <property type="entry name" value="AMP-binding"/>
    <property type="match status" value="2"/>
</dbReference>
<dbReference type="NCBIfam" id="TIGR01733">
    <property type="entry name" value="AA-adenyl-dom"/>
    <property type="match status" value="2"/>
</dbReference>
<dbReference type="InterPro" id="IPR000873">
    <property type="entry name" value="AMP-dep_synth/lig_dom"/>
</dbReference>
<dbReference type="InterPro" id="IPR044894">
    <property type="entry name" value="TubC_N_sf"/>
</dbReference>
<dbReference type="InterPro" id="IPR006162">
    <property type="entry name" value="Ppantetheine_attach_site"/>
</dbReference>
<dbReference type="Gene3D" id="2.30.38.10">
    <property type="entry name" value="Luciferase, Domain 3"/>
    <property type="match status" value="1"/>
</dbReference>
<dbReference type="Pfam" id="PF18563">
    <property type="entry name" value="TubC_N"/>
    <property type="match status" value="1"/>
</dbReference>